<feature type="region of interest" description="Disordered" evidence="1">
    <location>
        <begin position="263"/>
        <end position="284"/>
    </location>
</feature>
<dbReference type="InterPro" id="IPR043129">
    <property type="entry name" value="ATPase_NBD"/>
</dbReference>
<reference evidence="2 3" key="1">
    <citation type="submission" date="2019-05" db="EMBL/GenBank/DDBJ databases">
        <authorList>
            <person name="Lee S.D."/>
        </authorList>
    </citation>
    <scope>NUCLEOTIDE SEQUENCE [LARGE SCALE GENOMIC DNA]</scope>
    <source>
        <strain evidence="2 3">YC2-7</strain>
    </source>
</reference>
<dbReference type="RefSeq" id="WP_169594078.1">
    <property type="nucleotide sequence ID" value="NZ_VCQU01000014.1"/>
</dbReference>
<evidence type="ECO:0000313" key="2">
    <source>
        <dbReference type="EMBL" id="NMN99117.1"/>
    </source>
</evidence>
<dbReference type="Proteomes" id="UP000535543">
    <property type="component" value="Unassembled WGS sequence"/>
</dbReference>
<comment type="caution">
    <text evidence="2">The sequence shown here is derived from an EMBL/GenBank/DDBJ whole genome shotgun (WGS) entry which is preliminary data.</text>
</comment>
<dbReference type="EMBL" id="VCQU01000014">
    <property type="protein sequence ID" value="NMN99117.1"/>
    <property type="molecule type" value="Genomic_DNA"/>
</dbReference>
<feature type="region of interest" description="Disordered" evidence="1">
    <location>
        <begin position="309"/>
        <end position="361"/>
    </location>
</feature>
<feature type="compositionally biased region" description="Pro residues" evidence="1">
    <location>
        <begin position="314"/>
        <end position="324"/>
    </location>
</feature>
<dbReference type="Gene3D" id="3.30.420.40">
    <property type="match status" value="1"/>
</dbReference>
<keyword evidence="3" id="KW-1185">Reference proteome</keyword>
<proteinExistence type="predicted"/>
<name>A0A848KUA9_9NOCA</name>
<dbReference type="SUPFAM" id="SSF53067">
    <property type="entry name" value="Actin-like ATPase domain"/>
    <property type="match status" value="1"/>
</dbReference>
<accession>A0A848KUA9</accession>
<feature type="compositionally biased region" description="Low complexity" evidence="1">
    <location>
        <begin position="325"/>
        <end position="354"/>
    </location>
</feature>
<reference evidence="2 3" key="2">
    <citation type="submission" date="2020-06" db="EMBL/GenBank/DDBJ databases">
        <title>Antribacter stalactiti gen. nov., sp. nov., a new member of the family Nacardiaceae isolated from a cave.</title>
        <authorList>
            <person name="Kim I.S."/>
        </authorList>
    </citation>
    <scope>NUCLEOTIDE SEQUENCE [LARGE SCALE GENOMIC DNA]</scope>
    <source>
        <strain evidence="2 3">YC2-7</strain>
    </source>
</reference>
<gene>
    <name evidence="2" type="ORF">FGL95_29255</name>
</gene>
<protein>
    <submittedName>
        <fullName evidence="2">Uncharacterized protein</fullName>
    </submittedName>
</protein>
<dbReference type="AlphaFoldDB" id="A0A848KUA9"/>
<organism evidence="2 3">
    <name type="scientific">Antrihabitans stalactiti</name>
    <dbReference type="NCBI Taxonomy" id="2584121"/>
    <lineage>
        <taxon>Bacteria</taxon>
        <taxon>Bacillati</taxon>
        <taxon>Actinomycetota</taxon>
        <taxon>Actinomycetes</taxon>
        <taxon>Mycobacteriales</taxon>
        <taxon>Nocardiaceae</taxon>
        <taxon>Antrihabitans</taxon>
    </lineage>
</organism>
<evidence type="ECO:0000256" key="1">
    <source>
        <dbReference type="SAM" id="MobiDB-lite"/>
    </source>
</evidence>
<sequence length="411" mass="42391">MATGLGLRIGTYESVAAVVTTGQESEPEYIVRKTVLHLTDDGDSYLGEAPADVETHSVSEFLARVGNPEGIVVDEGAGYRAEDLVATAMFCLINLASPNLTPPTEIYATYPEQWNTEAVDALRDALDYLGLRSLNIISEADVTVHAGEEPAHGAALVALAAASDVADTADATEEFSAVATPISGPMVFAPAYSALAEPVGAPLPSTEEPAVESDEEAVGATAIAVPLPWYRRTPVLAAAGVAAFLALGIGAAASLLQSPEKTEVPAIQNAESPAPPPPVLTTDTPVNLPTVTTTVPVEEPKPVVVPVQPVAETTPPPPPPPPPATTTTETTTVPTTPPVTTTVPPTSTPTTVPTTVPPTTVPTTTTPAFGYLPDYPPYYVPPQNPAIPALPFNNYGGYVNPPAHTGGIQQP</sequence>
<evidence type="ECO:0000313" key="3">
    <source>
        <dbReference type="Proteomes" id="UP000535543"/>
    </source>
</evidence>